<dbReference type="Proteomes" id="UP000000641">
    <property type="component" value="Chromosome"/>
</dbReference>
<dbReference type="EnsemblBacteria" id="ABL78720">
    <property type="protein sequence ID" value="ABL78720"/>
    <property type="gene ID" value="Tpen_1323"/>
</dbReference>
<dbReference type="Gene3D" id="3.40.50.300">
    <property type="entry name" value="P-loop containing nucleotide triphosphate hydrolases"/>
    <property type="match status" value="2"/>
</dbReference>
<name>A1RZU0_THEPD</name>
<dbReference type="GO" id="GO:0004386">
    <property type="term" value="F:helicase activity"/>
    <property type="evidence" value="ECO:0007669"/>
    <property type="project" value="UniProtKB-KW"/>
</dbReference>
<evidence type="ECO:0000313" key="3">
    <source>
        <dbReference type="Proteomes" id="UP000000641"/>
    </source>
</evidence>
<dbReference type="GO" id="GO:0005524">
    <property type="term" value="F:ATP binding"/>
    <property type="evidence" value="ECO:0007669"/>
    <property type="project" value="InterPro"/>
</dbReference>
<dbReference type="OrthoDB" id="36796at2157"/>
<accession>A1RZU0</accession>
<dbReference type="SMART" id="SM00487">
    <property type="entry name" value="DEXDc"/>
    <property type="match status" value="1"/>
</dbReference>
<keyword evidence="2" id="KW-0067">ATP-binding</keyword>
<dbReference type="Pfam" id="PF00270">
    <property type="entry name" value="DEAD"/>
    <property type="match status" value="1"/>
</dbReference>
<evidence type="ECO:0000259" key="1">
    <source>
        <dbReference type="PROSITE" id="PS51192"/>
    </source>
</evidence>
<dbReference type="KEGG" id="tpe:Tpen_1323"/>
<dbReference type="GO" id="GO:0140097">
    <property type="term" value="F:catalytic activity, acting on DNA"/>
    <property type="evidence" value="ECO:0007669"/>
    <property type="project" value="UniProtKB-ARBA"/>
</dbReference>
<protein>
    <submittedName>
        <fullName evidence="2">DEAD/DEAH box helicase domain protein</fullName>
    </submittedName>
</protein>
<reference evidence="3" key="1">
    <citation type="journal article" date="2008" name="J. Bacteriol.">
        <title>Genome sequence of Thermofilum pendens reveals an exceptional loss of biosynthetic pathways without genome reduction.</title>
        <authorList>
            <person name="Anderson I."/>
            <person name="Rodriguez J."/>
            <person name="Susanti D."/>
            <person name="Porat I."/>
            <person name="Reich C."/>
            <person name="Ulrich L.E."/>
            <person name="Elkins J.G."/>
            <person name="Mavromatis K."/>
            <person name="Lykidis A."/>
            <person name="Kim E."/>
            <person name="Thompson L.S."/>
            <person name="Nolan M."/>
            <person name="Land M."/>
            <person name="Copeland A."/>
            <person name="Lapidus A."/>
            <person name="Lucas S."/>
            <person name="Detter C."/>
            <person name="Zhulin I.B."/>
            <person name="Olsen G.J."/>
            <person name="Whitman W."/>
            <person name="Mukhopadhyay B."/>
            <person name="Bristow J."/>
            <person name="Kyrpides N."/>
        </authorList>
    </citation>
    <scope>NUCLEOTIDE SEQUENCE [LARGE SCALE GENOMIC DNA]</scope>
    <source>
        <strain evidence="3">DSM 2475 / Hrk 5</strain>
    </source>
</reference>
<dbReference type="InterPro" id="IPR027417">
    <property type="entry name" value="P-loop_NTPase"/>
</dbReference>
<evidence type="ECO:0000313" key="2">
    <source>
        <dbReference type="EMBL" id="ABL78720.1"/>
    </source>
</evidence>
<keyword evidence="3" id="KW-1185">Reference proteome</keyword>
<dbReference type="RefSeq" id="WP_011752985.1">
    <property type="nucleotide sequence ID" value="NC_008698.1"/>
</dbReference>
<keyword evidence="2" id="KW-0347">Helicase</keyword>
<gene>
    <name evidence="2" type="ordered locus">Tpen_1323</name>
</gene>
<proteinExistence type="predicted"/>
<dbReference type="HOGENOM" id="CLU_393124_0_0_2"/>
<dbReference type="InterPro" id="IPR011545">
    <property type="entry name" value="DEAD/DEAH_box_helicase_dom"/>
</dbReference>
<organism evidence="2 3">
    <name type="scientific">Thermofilum pendens (strain DSM 2475 / Hrk 5)</name>
    <dbReference type="NCBI Taxonomy" id="368408"/>
    <lineage>
        <taxon>Archaea</taxon>
        <taxon>Thermoproteota</taxon>
        <taxon>Thermoprotei</taxon>
        <taxon>Thermofilales</taxon>
        <taxon>Thermofilaceae</taxon>
        <taxon>Thermofilum</taxon>
    </lineage>
</organism>
<dbReference type="PROSITE" id="PS51192">
    <property type="entry name" value="HELICASE_ATP_BIND_1"/>
    <property type="match status" value="1"/>
</dbReference>
<dbReference type="STRING" id="368408.Tpen_1323"/>
<keyword evidence="2" id="KW-0378">Hydrolase</keyword>
<dbReference type="InterPro" id="IPR014001">
    <property type="entry name" value="Helicase_ATP-bd"/>
</dbReference>
<sequence length="701" mass="76370">MSVEELVIRVDPVYTPYSKPERLLGSYKLTEFQVEVSRELGKRSDVLLVAPTGSGKTLTLLLSPGLDGEDFPGFVALYPNNVLLQNQMETVASALSEALGARPLEGFGGDSSLLVYEVPAEVGCDLDAAVCGSRYVALQALSGRFIVGDPTKRDFVYKQAEMLYKLSRKGGLYHVVFATPDTYLLIYTGAYRDFEDVGKTVHNLLVSLAAGKDERALEDALRSTKTATRFELSKIQGVKERVLVHPVFVDEFHLYGPYEVDALHAVISMFKSDTNLPVVFSSATPADDILEELQDAGVRPSRVEARVSKGEGFGVKGPMELVLHPVETEKKGIGAYYEASEAVQEIVLENLRRDLEGFGGGKALVILERLYAVAELAVRLKGEGIPCRCIASDIVTRNLVGACVEEAQVIVGSEATSQGVNLGPVKLGYMGGVAAEDVVQRLGRVGRRGVPSRVRLAVPAKVLEKHSPPDSTDYAGLVKWVGEAFTNYARRKRDVVHFLSEKIRRFRRNIIRAVGAVSLARVSGNTSALRNLGISGSEAAEMLETFVGPPEQLSRLVMFRKSGFSVRYTVEGGSGEGEDSIGLITRNFEIVGSERGVLKIRLKRARGSLVIESSGNLRGLSQKIVDLADFLRLTRGRLIVEMGDGEVELARWKEGGVLRRGDAMVYVLEQGPEISEYIAYTGEGASVRNPQTGRSYAVIFI</sequence>
<dbReference type="AlphaFoldDB" id="A1RZU0"/>
<dbReference type="EMBL" id="CP000505">
    <property type="protein sequence ID" value="ABL78720.1"/>
    <property type="molecule type" value="Genomic_DNA"/>
</dbReference>
<feature type="domain" description="Helicase ATP-binding" evidence="1">
    <location>
        <begin position="37"/>
        <end position="303"/>
    </location>
</feature>
<dbReference type="SUPFAM" id="SSF52540">
    <property type="entry name" value="P-loop containing nucleoside triphosphate hydrolases"/>
    <property type="match status" value="1"/>
</dbReference>
<dbReference type="eggNOG" id="arCOG03483">
    <property type="taxonomic scope" value="Archaea"/>
</dbReference>
<keyword evidence="2" id="KW-0547">Nucleotide-binding</keyword>
<dbReference type="GO" id="GO:0003676">
    <property type="term" value="F:nucleic acid binding"/>
    <property type="evidence" value="ECO:0007669"/>
    <property type="project" value="InterPro"/>
</dbReference>
<dbReference type="GeneID" id="4601562"/>